<dbReference type="Pfam" id="PF14534">
    <property type="entry name" value="DUF4440"/>
    <property type="match status" value="1"/>
</dbReference>
<dbReference type="PANTHER" id="PTHR47572:SF4">
    <property type="entry name" value="LACTONASE DRP35"/>
    <property type="match status" value="1"/>
</dbReference>
<name>A0A0L1KDW7_9SPHN</name>
<comment type="caution">
    <text evidence="4">The sequence shown here is derived from an EMBL/GenBank/DDBJ whole genome shotgun (WGS) entry which is preliminary data.</text>
</comment>
<dbReference type="AlphaFoldDB" id="A0A0L1KDW7"/>
<dbReference type="PATRIC" id="fig|1306953.7.peg.2023"/>
<evidence type="ECO:0000259" key="2">
    <source>
        <dbReference type="Pfam" id="PF08450"/>
    </source>
</evidence>
<evidence type="ECO:0000256" key="1">
    <source>
        <dbReference type="ARBA" id="ARBA00022801"/>
    </source>
</evidence>
<evidence type="ECO:0000313" key="5">
    <source>
        <dbReference type="Proteomes" id="UP000037446"/>
    </source>
</evidence>
<dbReference type="EMBL" id="JYNE01000024">
    <property type="protein sequence ID" value="KNH02049.1"/>
    <property type="molecule type" value="Genomic_DNA"/>
</dbReference>
<evidence type="ECO:0000259" key="3">
    <source>
        <dbReference type="Pfam" id="PF14534"/>
    </source>
</evidence>
<dbReference type="SUPFAM" id="SSF63829">
    <property type="entry name" value="Calcium-dependent phosphotriesterase"/>
    <property type="match status" value="1"/>
</dbReference>
<accession>A0A0L1KDW7</accession>
<gene>
    <name evidence="4" type="ORF">J121_1960</name>
</gene>
<dbReference type="STRING" id="1306953.J121_1960"/>
<dbReference type="PANTHER" id="PTHR47572">
    <property type="entry name" value="LIPOPROTEIN-RELATED"/>
    <property type="match status" value="1"/>
</dbReference>
<dbReference type="InterPro" id="IPR027843">
    <property type="entry name" value="DUF4440"/>
</dbReference>
<dbReference type="Pfam" id="PF08450">
    <property type="entry name" value="SGL"/>
    <property type="match status" value="1"/>
</dbReference>
<dbReference type="InterPro" id="IPR014710">
    <property type="entry name" value="RmlC-like_jellyroll"/>
</dbReference>
<dbReference type="Gene3D" id="2.60.120.10">
    <property type="entry name" value="Jelly Rolls"/>
    <property type="match status" value="1"/>
</dbReference>
<dbReference type="Proteomes" id="UP000037446">
    <property type="component" value="Unassembled WGS sequence"/>
</dbReference>
<dbReference type="InterPro" id="IPR011042">
    <property type="entry name" value="6-blade_b-propeller_TolB-like"/>
</dbReference>
<sequence>MTGDPDTWPAELEATVAAAENHKILLENDQVRVLEVTLAPGEVEPLHFHRWPSVLYLQQAGDWIDRDAEGNVIFDSRKVPPMPFPVTLWKGPEAPHSPVNLSDDVTVRLIRVEIKPQEAWAPGGPSDEYSFFPADRSLTHAEDGVVLPDGRLLVGDWDHGLVTLSADGTKTPFGDFARAGFRSKPDPMWNSPNGVSWEPDGRHVLVADITGGHIYRVDTETEAVTRIYDHPYGVNAVVRDPTGAIWFTQSTENAEGEGSEARMFAAADKPLGDGAVFRIAPEQVGKPEPVAIKVADGLDFANGIAFDGARARLYVAEIVRSRILSFAVDQATGELSERRVLATLPTPDNIELDRDGMLWVASPFANTVYVVDPDTGDRRTVFNPAPETSARIVTETYRRFDAGEPILSLLTPEMWGPMPGLLTGIILAPDGTVYVSNLGDALVKLERADTAQVDPSLASVLTNRTEVVLEAIKSGNTEPILSLYTDDALYSPSGDMLLSDRTALAAFWEGVAASEAADATLEVVSIERLGPNAFTELQKYEVFDAQGGSLFGGYALLLWVREDGHWRMAADVSNEGRP</sequence>
<feature type="domain" description="SMP-30/Gluconolactonase/LRE-like region" evidence="2">
    <location>
        <begin position="214"/>
        <end position="380"/>
    </location>
</feature>
<organism evidence="4 5">
    <name type="scientific">Qipengyuania citrea LAMA 915</name>
    <dbReference type="NCBI Taxonomy" id="1306953"/>
    <lineage>
        <taxon>Bacteria</taxon>
        <taxon>Pseudomonadati</taxon>
        <taxon>Pseudomonadota</taxon>
        <taxon>Alphaproteobacteria</taxon>
        <taxon>Sphingomonadales</taxon>
        <taxon>Erythrobacteraceae</taxon>
        <taxon>Qipengyuania</taxon>
    </lineage>
</organism>
<dbReference type="InterPro" id="IPR032710">
    <property type="entry name" value="NTF2-like_dom_sf"/>
</dbReference>
<dbReference type="Gene3D" id="2.120.10.30">
    <property type="entry name" value="TolB, C-terminal domain"/>
    <property type="match status" value="1"/>
</dbReference>
<feature type="domain" description="DUF4440" evidence="3">
    <location>
        <begin position="468"/>
        <end position="568"/>
    </location>
</feature>
<dbReference type="GO" id="GO:0016787">
    <property type="term" value="F:hydrolase activity"/>
    <property type="evidence" value="ECO:0007669"/>
    <property type="project" value="UniProtKB-KW"/>
</dbReference>
<dbReference type="SUPFAM" id="SSF54427">
    <property type="entry name" value="NTF2-like"/>
    <property type="match status" value="1"/>
</dbReference>
<dbReference type="SUPFAM" id="SSF50998">
    <property type="entry name" value="Quinoprotein alcohol dehydrogenase-like"/>
    <property type="match status" value="1"/>
</dbReference>
<protein>
    <recommendedName>
        <fullName evidence="6">DUF4440 domain-containing protein</fullName>
    </recommendedName>
</protein>
<proteinExistence type="predicted"/>
<dbReference type="InterPro" id="IPR051262">
    <property type="entry name" value="SMP-30/CGR1_Lactonase"/>
</dbReference>
<evidence type="ECO:0008006" key="6">
    <source>
        <dbReference type="Google" id="ProtNLM"/>
    </source>
</evidence>
<reference evidence="4" key="1">
    <citation type="submission" date="2015-02" db="EMBL/GenBank/DDBJ databases">
        <authorList>
            <person name="Chooi Y.-H."/>
        </authorList>
    </citation>
    <scope>NUCLEOTIDE SEQUENCE [LARGE SCALE GENOMIC DNA]</scope>
    <source>
        <strain evidence="4">LAMA 915</strain>
    </source>
</reference>
<evidence type="ECO:0000313" key="4">
    <source>
        <dbReference type="EMBL" id="KNH02049.1"/>
    </source>
</evidence>
<dbReference type="InterPro" id="IPR013658">
    <property type="entry name" value="SGL"/>
</dbReference>
<dbReference type="Gene3D" id="3.10.450.50">
    <property type="match status" value="1"/>
</dbReference>
<dbReference type="InterPro" id="IPR011047">
    <property type="entry name" value="Quinoprotein_ADH-like_sf"/>
</dbReference>
<keyword evidence="1" id="KW-0378">Hydrolase</keyword>